<accession>A0A1W0E7X8</accession>
<evidence type="ECO:0000256" key="1">
    <source>
        <dbReference type="SAM" id="Phobius"/>
    </source>
</evidence>
<reference evidence="3 4" key="1">
    <citation type="journal article" date="2017" name="Environ. Microbiol.">
        <title>Decay of the glycolytic pathway and adaptation to intranuclear parasitism within Enterocytozoonidae microsporidia.</title>
        <authorList>
            <person name="Wiredu Boakye D."/>
            <person name="Jaroenlak P."/>
            <person name="Prachumwat A."/>
            <person name="Williams T.A."/>
            <person name="Bateman K.S."/>
            <person name="Itsathitphaisarn O."/>
            <person name="Sritunyalucksana K."/>
            <person name="Paszkiewicz K.H."/>
            <person name="Moore K.A."/>
            <person name="Stentiford G.D."/>
            <person name="Williams B.A."/>
        </authorList>
    </citation>
    <scope>NUCLEOTIDE SEQUENCE [LARGE SCALE GENOMIC DNA]</scope>
    <source>
        <strain evidence="3 4">TH1</strain>
    </source>
</reference>
<dbReference type="InterPro" id="IPR027951">
    <property type="entry name" value="Nepro_N"/>
</dbReference>
<evidence type="ECO:0000259" key="2">
    <source>
        <dbReference type="Pfam" id="PF14780"/>
    </source>
</evidence>
<dbReference type="Proteomes" id="UP000192758">
    <property type="component" value="Unassembled WGS sequence"/>
</dbReference>
<protein>
    <recommendedName>
        <fullName evidence="2">Nucleolus and neural progenitor protein-like N-terminal domain-containing protein</fullName>
    </recommendedName>
</protein>
<dbReference type="VEuPathDB" id="MicrosporidiaDB:EHP00_800"/>
<name>A0A1W0E7X8_9MICR</name>
<dbReference type="Pfam" id="PF14780">
    <property type="entry name" value="NEPRO_N"/>
    <property type="match status" value="1"/>
</dbReference>
<evidence type="ECO:0000313" key="3">
    <source>
        <dbReference type="EMBL" id="OQS55338.1"/>
    </source>
</evidence>
<gene>
    <name evidence="3" type="ORF">EHP00_800</name>
</gene>
<feature type="transmembrane region" description="Helical" evidence="1">
    <location>
        <begin position="77"/>
        <end position="96"/>
    </location>
</feature>
<proteinExistence type="predicted"/>
<dbReference type="AlphaFoldDB" id="A0A1W0E7X8"/>
<keyword evidence="1" id="KW-0812">Transmembrane</keyword>
<dbReference type="EMBL" id="MNPJ01000011">
    <property type="protein sequence ID" value="OQS55338.1"/>
    <property type="molecule type" value="Genomic_DNA"/>
</dbReference>
<feature type="domain" description="Nucleolus and neural progenitor protein-like N-terminal" evidence="2">
    <location>
        <begin position="52"/>
        <end position="102"/>
    </location>
</feature>
<keyword evidence="1" id="KW-0472">Membrane</keyword>
<organism evidence="3 4">
    <name type="scientific">Ecytonucleospora hepatopenaei</name>
    <dbReference type="NCBI Taxonomy" id="646526"/>
    <lineage>
        <taxon>Eukaryota</taxon>
        <taxon>Fungi</taxon>
        <taxon>Fungi incertae sedis</taxon>
        <taxon>Microsporidia</taxon>
        <taxon>Enterocytozoonidae</taxon>
        <taxon>Ecytonucleospora</taxon>
    </lineage>
</organism>
<evidence type="ECO:0000313" key="4">
    <source>
        <dbReference type="Proteomes" id="UP000192758"/>
    </source>
</evidence>
<comment type="caution">
    <text evidence="3">The sequence shown here is derived from an EMBL/GenBank/DDBJ whole genome shotgun (WGS) entry which is preliminary data.</text>
</comment>
<keyword evidence="4" id="KW-1185">Reference proteome</keyword>
<dbReference type="OrthoDB" id="114080at2759"/>
<sequence length="108" mass="12956">MDKYDKMYNSEVNLLKKIVLRHKKQFKGHKVMNNLVMLNNILLKNKNIFENKKIFLKSIELCKNVYVLCSREVVSGFFLHFNMLVMGIVSRIHFLLKKFEKNHLKNKI</sequence>
<keyword evidence="1" id="KW-1133">Transmembrane helix</keyword>